<dbReference type="Proteomes" id="UP000076959">
    <property type="component" value="Unassembled WGS sequence"/>
</dbReference>
<sequence length="406" mass="43861">MQSLGKIVVASQHYPPDPSTTAAIMAEIACRLAEGHEVVVLSGSPGELPASQTGPGKPRVVFIKNRIAGKAALKRRAAAELLFAMRTFFALIRELRRGDVALTVTAPFMLPYAVAAAARLKGARSALIMHDLFPDVLVMAGILNPGSIVTRTIRVANALMFRALNAVITIGRDAERPLLSYRGMTRNKIRFIPNWATLVPAPRPLTSDNPFRRALPVRFVVGLSGNLGFTHDPEIVFAAARLLKDEADIHFLLSGWGIGFERLKQLQADAKLPNVSFVARVEDEQLEAFLAAADLWIIPYLKNVAGVSVPSRFYNLLAVGRPVVLVSEPEAEAALTVVENGLGWVVTPGRADQLADAIRAASRSDQGAIAARAVKAAARFDRATAMDAYAGLIDELLRNPELAEQR</sequence>
<dbReference type="PANTHER" id="PTHR45947:SF3">
    <property type="entry name" value="SULFOQUINOVOSYL TRANSFERASE SQD2"/>
    <property type="match status" value="1"/>
</dbReference>
<dbReference type="Gene3D" id="3.40.50.2000">
    <property type="entry name" value="Glycogen Phosphorylase B"/>
    <property type="match status" value="2"/>
</dbReference>
<keyword evidence="3" id="KW-1185">Reference proteome</keyword>
<dbReference type="Pfam" id="PF13692">
    <property type="entry name" value="Glyco_trans_1_4"/>
    <property type="match status" value="1"/>
</dbReference>
<name>A0A176YAF6_9BRAD</name>
<dbReference type="EMBL" id="LUUB01000106">
    <property type="protein sequence ID" value="OAF01300.1"/>
    <property type="molecule type" value="Genomic_DNA"/>
</dbReference>
<comment type="caution">
    <text evidence="2">The sequence shown here is derived from an EMBL/GenBank/DDBJ whole genome shotgun (WGS) entry which is preliminary data.</text>
</comment>
<dbReference type="GO" id="GO:0016758">
    <property type="term" value="F:hexosyltransferase activity"/>
    <property type="evidence" value="ECO:0007669"/>
    <property type="project" value="TreeGrafter"/>
</dbReference>
<organism evidence="2 3">
    <name type="scientific">Bradyrhizobium centrolobii</name>
    <dbReference type="NCBI Taxonomy" id="1505087"/>
    <lineage>
        <taxon>Bacteria</taxon>
        <taxon>Pseudomonadati</taxon>
        <taxon>Pseudomonadota</taxon>
        <taxon>Alphaproteobacteria</taxon>
        <taxon>Hyphomicrobiales</taxon>
        <taxon>Nitrobacteraceae</taxon>
        <taxon>Bradyrhizobium</taxon>
    </lineage>
</organism>
<reference evidence="2 3" key="1">
    <citation type="submission" date="2016-03" db="EMBL/GenBank/DDBJ databases">
        <title>Draft Genome Sequence of the Strain BR 10245 (Bradyrhizobium sp.) isolated from nodules of Centrolobium paraense.</title>
        <authorList>
            <person name="Simoes-Araujo J.L.Sr."/>
            <person name="Barauna A.C."/>
            <person name="Silva K."/>
            <person name="Zilli J.E."/>
        </authorList>
    </citation>
    <scope>NUCLEOTIDE SEQUENCE [LARGE SCALE GENOMIC DNA]</scope>
    <source>
        <strain evidence="2 3">BR 10245</strain>
    </source>
</reference>
<evidence type="ECO:0000313" key="3">
    <source>
        <dbReference type="Proteomes" id="UP000076959"/>
    </source>
</evidence>
<accession>A0A176YAF6</accession>
<dbReference type="Pfam" id="PF13579">
    <property type="entry name" value="Glyco_trans_4_4"/>
    <property type="match status" value="1"/>
</dbReference>
<dbReference type="AlphaFoldDB" id="A0A176YAF6"/>
<evidence type="ECO:0000313" key="2">
    <source>
        <dbReference type="EMBL" id="OAF01300.1"/>
    </source>
</evidence>
<dbReference type="CDD" id="cd03794">
    <property type="entry name" value="GT4_WbuB-like"/>
    <property type="match status" value="1"/>
</dbReference>
<dbReference type="STRING" id="1505087.AYJ54_29960"/>
<proteinExistence type="predicted"/>
<evidence type="ECO:0000259" key="1">
    <source>
        <dbReference type="Pfam" id="PF13579"/>
    </source>
</evidence>
<gene>
    <name evidence="2" type="ORF">AYJ54_29960</name>
</gene>
<dbReference type="SUPFAM" id="SSF53756">
    <property type="entry name" value="UDP-Glycosyltransferase/glycogen phosphorylase"/>
    <property type="match status" value="1"/>
</dbReference>
<protein>
    <submittedName>
        <fullName evidence="2">Glycosyltransferase WbuB</fullName>
    </submittedName>
</protein>
<dbReference type="InterPro" id="IPR028098">
    <property type="entry name" value="Glyco_trans_4-like_N"/>
</dbReference>
<dbReference type="InterPro" id="IPR050194">
    <property type="entry name" value="Glycosyltransferase_grp1"/>
</dbReference>
<dbReference type="RefSeq" id="WP_063707783.1">
    <property type="nucleotide sequence ID" value="NZ_LUUB01000106.1"/>
</dbReference>
<feature type="domain" description="Glycosyltransferase subfamily 4-like N-terminal" evidence="1">
    <location>
        <begin position="26"/>
        <end position="195"/>
    </location>
</feature>
<dbReference type="PANTHER" id="PTHR45947">
    <property type="entry name" value="SULFOQUINOVOSYL TRANSFERASE SQD2"/>
    <property type="match status" value="1"/>
</dbReference>
<keyword evidence="2" id="KW-0808">Transferase</keyword>